<dbReference type="PANTHER" id="PTHR10010:SF46">
    <property type="entry name" value="SODIUM-DEPENDENT PHOSPHATE TRANSPORT PROTEIN 2B"/>
    <property type="match status" value="1"/>
</dbReference>
<feature type="transmembrane region" description="Helical" evidence="7">
    <location>
        <begin position="102"/>
        <end position="129"/>
    </location>
</feature>
<dbReference type="Gene3D" id="1.20.58.220">
    <property type="entry name" value="Phosphate transport system protein phou homolog 2, domain 2"/>
    <property type="match status" value="1"/>
</dbReference>
<dbReference type="GO" id="GO:0005886">
    <property type="term" value="C:plasma membrane"/>
    <property type="evidence" value="ECO:0007669"/>
    <property type="project" value="UniProtKB-SubCell"/>
</dbReference>
<dbReference type="OrthoDB" id="9763003at2"/>
<feature type="transmembrane region" description="Helical" evidence="7">
    <location>
        <begin position="177"/>
        <end position="197"/>
    </location>
</feature>
<keyword evidence="9" id="KW-1185">Reference proteome</keyword>
<feature type="transmembrane region" description="Helical" evidence="7">
    <location>
        <begin position="293"/>
        <end position="318"/>
    </location>
</feature>
<feature type="transmembrane region" description="Helical" evidence="7">
    <location>
        <begin position="255"/>
        <end position="273"/>
    </location>
</feature>
<feature type="transmembrane region" description="Helical" evidence="7">
    <location>
        <begin position="141"/>
        <end position="157"/>
    </location>
</feature>
<organism evidence="8 9">
    <name type="scientific">Breznakibacter xylanolyticus</name>
    <dbReference type="NCBI Taxonomy" id="990"/>
    <lineage>
        <taxon>Bacteria</taxon>
        <taxon>Pseudomonadati</taxon>
        <taxon>Bacteroidota</taxon>
        <taxon>Bacteroidia</taxon>
        <taxon>Marinilabiliales</taxon>
        <taxon>Marinilabiliaceae</taxon>
        <taxon>Breznakibacter</taxon>
    </lineage>
</organism>
<dbReference type="InterPro" id="IPR038078">
    <property type="entry name" value="PhoU-like_sf"/>
</dbReference>
<evidence type="ECO:0000256" key="3">
    <source>
        <dbReference type="ARBA" id="ARBA00022692"/>
    </source>
</evidence>
<dbReference type="AlphaFoldDB" id="A0A2W7N9R9"/>
<feature type="transmembrane region" description="Helical" evidence="7">
    <location>
        <begin position="49"/>
        <end position="82"/>
    </location>
</feature>
<dbReference type="GO" id="GO:0005436">
    <property type="term" value="F:sodium:phosphate symporter activity"/>
    <property type="evidence" value="ECO:0007669"/>
    <property type="project" value="InterPro"/>
</dbReference>
<dbReference type="InterPro" id="IPR004633">
    <property type="entry name" value="NaPi_cotrn-rel/YqeW-like"/>
</dbReference>
<evidence type="ECO:0000256" key="5">
    <source>
        <dbReference type="ARBA" id="ARBA00023136"/>
    </source>
</evidence>
<feature type="coiled-coil region" evidence="6">
    <location>
        <begin position="476"/>
        <end position="522"/>
    </location>
</feature>
<keyword evidence="3 7" id="KW-0812">Transmembrane</keyword>
<evidence type="ECO:0000256" key="6">
    <source>
        <dbReference type="SAM" id="Coils"/>
    </source>
</evidence>
<evidence type="ECO:0000256" key="4">
    <source>
        <dbReference type="ARBA" id="ARBA00022989"/>
    </source>
</evidence>
<comment type="subcellular location">
    <subcellularLocation>
        <location evidence="1">Cell membrane</location>
        <topology evidence="1">Multi-pass membrane protein</topology>
    </subcellularLocation>
</comment>
<sequence length="562" mass="62975">MNYSFFDFLKLVGSLGMFLYGMKIMGEALQRLSGDKMRSILSAMTANRFLGVFTGFLVTAIIQSSSATTVMVVSFVNAGLISLVESIGVIMGANIGTTVTGWMISLLGFKVSISDYVLPLLGIGLPLVFSKVTRRRSLGEIMIGFALLFLGLDYLKASVPDINSNPEILEFLKNYTQWGYGSIILFMFFGTLLTIVIQSSSATMALTFVMCNQGWISFELAAAMVLGENIGTTITANLAATVANLSAKRAAMAHLVFNLIGVIWMLIVFKPFVGMVDNIITTNNGASPMVEMTAVPIALSMFHTLFNVINTFVMVWFVPQIKTIVVKILPQKESEEEEFHLKYITTGLLSTPELSLLQARKELQYYAKHSIKMFSFVERLMDESSDKKFNKLYAKVQKYEDVSDEVEVVIANYLSEVAQGKLSDFGRHRLRAMLKLVSDIESIGDCNYNLARTVNRMRESKIVFPDKIRAKLDLMFRFVEKALEEMKANLEKDEKQVILAKAKEIEDEINNYRTQLRSEHLENLRKGVYNYETGIVFADLFCECEKLGDYAINVSEALVEVK</sequence>
<proteinExistence type="predicted"/>
<evidence type="ECO:0000313" key="8">
    <source>
        <dbReference type="EMBL" id="PZX16808.1"/>
    </source>
</evidence>
<protein>
    <submittedName>
        <fullName evidence="8">Phosphate:Na+ symporter</fullName>
    </submittedName>
</protein>
<dbReference type="Proteomes" id="UP000249239">
    <property type="component" value="Unassembled WGS sequence"/>
</dbReference>
<comment type="caution">
    <text evidence="8">The sequence shown here is derived from an EMBL/GenBank/DDBJ whole genome shotgun (WGS) entry which is preliminary data.</text>
</comment>
<keyword evidence="2" id="KW-1003">Cell membrane</keyword>
<dbReference type="PANTHER" id="PTHR10010">
    <property type="entry name" value="SOLUTE CARRIER FAMILY 34 SODIUM PHOSPHATE , MEMBER 2-RELATED"/>
    <property type="match status" value="1"/>
</dbReference>
<name>A0A2W7N9R9_9BACT</name>
<keyword evidence="6" id="KW-0175">Coiled coil</keyword>
<gene>
    <name evidence="8" type="ORF">LX69_01622</name>
</gene>
<dbReference type="Pfam" id="PF02690">
    <property type="entry name" value="Na_Pi_cotrans"/>
    <property type="match status" value="2"/>
</dbReference>
<evidence type="ECO:0000256" key="2">
    <source>
        <dbReference type="ARBA" id="ARBA00022475"/>
    </source>
</evidence>
<keyword evidence="5 7" id="KW-0472">Membrane</keyword>
<reference evidence="8 9" key="1">
    <citation type="submission" date="2018-06" db="EMBL/GenBank/DDBJ databases">
        <title>Genomic Encyclopedia of Archaeal and Bacterial Type Strains, Phase II (KMG-II): from individual species to whole genera.</title>
        <authorList>
            <person name="Goeker M."/>
        </authorList>
    </citation>
    <scope>NUCLEOTIDE SEQUENCE [LARGE SCALE GENOMIC DNA]</scope>
    <source>
        <strain evidence="8 9">DSM 6779</strain>
    </source>
</reference>
<dbReference type="SUPFAM" id="SSF109755">
    <property type="entry name" value="PhoU-like"/>
    <property type="match status" value="1"/>
</dbReference>
<evidence type="ECO:0000313" key="9">
    <source>
        <dbReference type="Proteomes" id="UP000249239"/>
    </source>
</evidence>
<dbReference type="EMBL" id="QKZK01000011">
    <property type="protein sequence ID" value="PZX16808.1"/>
    <property type="molecule type" value="Genomic_DNA"/>
</dbReference>
<accession>A0A2W7N9R9</accession>
<dbReference type="GO" id="GO:0044341">
    <property type="term" value="P:sodium-dependent phosphate transport"/>
    <property type="evidence" value="ECO:0007669"/>
    <property type="project" value="InterPro"/>
</dbReference>
<evidence type="ECO:0000256" key="1">
    <source>
        <dbReference type="ARBA" id="ARBA00004651"/>
    </source>
</evidence>
<dbReference type="InterPro" id="IPR003841">
    <property type="entry name" value="Na/Pi_transpt"/>
</dbReference>
<evidence type="ECO:0000256" key="7">
    <source>
        <dbReference type="SAM" id="Phobius"/>
    </source>
</evidence>
<dbReference type="NCBIfam" id="NF037997">
    <property type="entry name" value="Na_Pi_symport"/>
    <property type="match status" value="1"/>
</dbReference>
<dbReference type="NCBIfam" id="TIGR00704">
    <property type="entry name" value="NaPi_cotrn_rel"/>
    <property type="match status" value="1"/>
</dbReference>
<dbReference type="RefSeq" id="WP_111445305.1">
    <property type="nucleotide sequence ID" value="NZ_QKZK01000011.1"/>
</dbReference>
<keyword evidence="4 7" id="KW-1133">Transmembrane helix</keyword>